<feature type="compositionally biased region" description="Basic residues" evidence="1">
    <location>
        <begin position="39"/>
        <end position="50"/>
    </location>
</feature>
<dbReference type="OrthoDB" id="5416097at2759"/>
<evidence type="ECO:0000313" key="3">
    <source>
        <dbReference type="Proteomes" id="UP000224634"/>
    </source>
</evidence>
<proteinExistence type="predicted"/>
<sequence>MVKVKSDFLVPASARKKLPLPLTAWQKRKRASSNSPPARRTRLQTQRHKTSAAVQDTTPSHSDNPISPPPEEEPSLLLEEHINIPTQERKELLSELADALKTDKVDAAFWACLQVCDIDRLRELISQAKAAPGLIPFLAAACHSLPRLWK</sequence>
<dbReference type="AlphaFoldDB" id="A0A2B7Y2L5"/>
<keyword evidence="3" id="KW-1185">Reference proteome</keyword>
<accession>A0A2B7Y2L5</accession>
<reference evidence="2 3" key="1">
    <citation type="submission" date="2017-10" db="EMBL/GenBank/DDBJ databases">
        <title>Comparative genomics in systemic dimorphic fungi from Ajellomycetaceae.</title>
        <authorList>
            <person name="Munoz J.F."/>
            <person name="Mcewen J.G."/>
            <person name="Clay O.K."/>
            <person name="Cuomo C.A."/>
        </authorList>
    </citation>
    <scope>NUCLEOTIDE SEQUENCE [LARGE SCALE GENOMIC DNA]</scope>
    <source>
        <strain evidence="2 3">UAMH7299</strain>
    </source>
</reference>
<protein>
    <submittedName>
        <fullName evidence="2">Uncharacterized protein</fullName>
    </submittedName>
</protein>
<dbReference type="Proteomes" id="UP000224634">
    <property type="component" value="Unassembled WGS sequence"/>
</dbReference>
<feature type="compositionally biased region" description="Polar residues" evidence="1">
    <location>
        <begin position="52"/>
        <end position="64"/>
    </location>
</feature>
<organism evidence="2 3">
    <name type="scientific">Polytolypa hystricis (strain UAMH7299)</name>
    <dbReference type="NCBI Taxonomy" id="1447883"/>
    <lineage>
        <taxon>Eukaryota</taxon>
        <taxon>Fungi</taxon>
        <taxon>Dikarya</taxon>
        <taxon>Ascomycota</taxon>
        <taxon>Pezizomycotina</taxon>
        <taxon>Eurotiomycetes</taxon>
        <taxon>Eurotiomycetidae</taxon>
        <taxon>Onygenales</taxon>
        <taxon>Onygenales incertae sedis</taxon>
        <taxon>Polytolypa</taxon>
    </lineage>
</organism>
<evidence type="ECO:0000256" key="1">
    <source>
        <dbReference type="SAM" id="MobiDB-lite"/>
    </source>
</evidence>
<feature type="region of interest" description="Disordered" evidence="1">
    <location>
        <begin position="20"/>
        <end position="76"/>
    </location>
</feature>
<gene>
    <name evidence="2" type="ORF">AJ80_05683</name>
</gene>
<dbReference type="EMBL" id="PDNA01000086">
    <property type="protein sequence ID" value="PGH15058.1"/>
    <property type="molecule type" value="Genomic_DNA"/>
</dbReference>
<evidence type="ECO:0000313" key="2">
    <source>
        <dbReference type="EMBL" id="PGH15058.1"/>
    </source>
</evidence>
<name>A0A2B7Y2L5_POLH7</name>
<comment type="caution">
    <text evidence="2">The sequence shown here is derived from an EMBL/GenBank/DDBJ whole genome shotgun (WGS) entry which is preliminary data.</text>
</comment>